<dbReference type="STRING" id="2903.R1EYC3"/>
<dbReference type="Gene3D" id="2.120.10.30">
    <property type="entry name" value="TolB, C-terminal domain"/>
    <property type="match status" value="3"/>
</dbReference>
<dbReference type="EnsemblProtists" id="EOD27951">
    <property type="protein sequence ID" value="EOD27951"/>
    <property type="gene ID" value="EMIHUDRAFT_44202"/>
</dbReference>
<protein>
    <recommendedName>
        <fullName evidence="3">SMP-30/Gluconolactonase/LRE-like region domain-containing protein</fullName>
    </recommendedName>
</protein>
<dbReference type="PaxDb" id="2903-EOD27951"/>
<reference evidence="1" key="2">
    <citation type="submission" date="2024-10" db="UniProtKB">
        <authorList>
            <consortium name="EnsemblProtists"/>
        </authorList>
    </citation>
    <scope>IDENTIFICATION</scope>
</reference>
<dbReference type="Proteomes" id="UP000013827">
    <property type="component" value="Unassembled WGS sequence"/>
</dbReference>
<reference evidence="2" key="1">
    <citation type="journal article" date="2013" name="Nature">
        <title>Pan genome of the phytoplankton Emiliania underpins its global distribution.</title>
        <authorList>
            <person name="Read B.A."/>
            <person name="Kegel J."/>
            <person name="Klute M.J."/>
            <person name="Kuo A."/>
            <person name="Lefebvre S.C."/>
            <person name="Maumus F."/>
            <person name="Mayer C."/>
            <person name="Miller J."/>
            <person name="Monier A."/>
            <person name="Salamov A."/>
            <person name="Young J."/>
            <person name="Aguilar M."/>
            <person name="Claverie J.M."/>
            <person name="Frickenhaus S."/>
            <person name="Gonzalez K."/>
            <person name="Herman E.K."/>
            <person name="Lin Y.C."/>
            <person name="Napier J."/>
            <person name="Ogata H."/>
            <person name="Sarno A.F."/>
            <person name="Shmutz J."/>
            <person name="Schroeder D."/>
            <person name="de Vargas C."/>
            <person name="Verret F."/>
            <person name="von Dassow P."/>
            <person name="Valentin K."/>
            <person name="Van de Peer Y."/>
            <person name="Wheeler G."/>
            <person name="Dacks J.B."/>
            <person name="Delwiche C.F."/>
            <person name="Dyhrman S.T."/>
            <person name="Glockner G."/>
            <person name="John U."/>
            <person name="Richards T."/>
            <person name="Worden A.Z."/>
            <person name="Zhang X."/>
            <person name="Grigoriev I.V."/>
            <person name="Allen A.E."/>
            <person name="Bidle K."/>
            <person name="Borodovsky M."/>
            <person name="Bowler C."/>
            <person name="Brownlee C."/>
            <person name="Cock J.M."/>
            <person name="Elias M."/>
            <person name="Gladyshev V.N."/>
            <person name="Groth M."/>
            <person name="Guda C."/>
            <person name="Hadaegh A."/>
            <person name="Iglesias-Rodriguez M.D."/>
            <person name="Jenkins J."/>
            <person name="Jones B.M."/>
            <person name="Lawson T."/>
            <person name="Leese F."/>
            <person name="Lindquist E."/>
            <person name="Lobanov A."/>
            <person name="Lomsadze A."/>
            <person name="Malik S.B."/>
            <person name="Marsh M.E."/>
            <person name="Mackinder L."/>
            <person name="Mock T."/>
            <person name="Mueller-Roeber B."/>
            <person name="Pagarete A."/>
            <person name="Parker M."/>
            <person name="Probert I."/>
            <person name="Quesneville H."/>
            <person name="Raines C."/>
            <person name="Rensing S.A."/>
            <person name="Riano-Pachon D.M."/>
            <person name="Richier S."/>
            <person name="Rokitta S."/>
            <person name="Shiraiwa Y."/>
            <person name="Soanes D.M."/>
            <person name="van der Giezen M."/>
            <person name="Wahlund T.M."/>
            <person name="Williams B."/>
            <person name="Wilson W."/>
            <person name="Wolfe G."/>
            <person name="Wurch L.L."/>
        </authorList>
    </citation>
    <scope>NUCLEOTIDE SEQUENCE</scope>
</reference>
<dbReference type="InterPro" id="IPR011042">
    <property type="entry name" value="6-blade_b-propeller_TolB-like"/>
</dbReference>
<dbReference type="HOGENOM" id="CLU_008645_1_2_1"/>
<dbReference type="RefSeq" id="XP_005780380.1">
    <property type="nucleotide sequence ID" value="XM_005780323.1"/>
</dbReference>
<dbReference type="SUPFAM" id="SSF63825">
    <property type="entry name" value="YWTD domain"/>
    <property type="match status" value="1"/>
</dbReference>
<accession>A0A0D3JWR6</accession>
<dbReference type="GeneID" id="17273496"/>
<keyword evidence="2" id="KW-1185">Reference proteome</keyword>
<dbReference type="AlphaFoldDB" id="A0A0D3JWR6"/>
<evidence type="ECO:0000313" key="2">
    <source>
        <dbReference type="Proteomes" id="UP000013827"/>
    </source>
</evidence>
<organism evidence="1 2">
    <name type="scientific">Emiliania huxleyi (strain CCMP1516)</name>
    <dbReference type="NCBI Taxonomy" id="280463"/>
    <lineage>
        <taxon>Eukaryota</taxon>
        <taxon>Haptista</taxon>
        <taxon>Haptophyta</taxon>
        <taxon>Prymnesiophyceae</taxon>
        <taxon>Isochrysidales</taxon>
        <taxon>Noelaerhabdaceae</taxon>
        <taxon>Emiliania</taxon>
    </lineage>
</organism>
<sequence>VFVADYSSHDIRRVEVATGEVTTLVDSLDADEAAQFDGPAAIAISPDGSALFVADSANNKIRRVEVATGAVTTIAGSGEDGSTDGVGGAAQFCIPCGLAISPDGGALFVADSSNDKIRRVEVATGEVTTVAGSGMMGSADGVGDAARFDFPIGIAISQDGSALFVADYENHKIRRVEVATGAVKTIAGSGTDGSADGVGDAAEFDGPVEVAISADGS</sequence>
<evidence type="ECO:0008006" key="3">
    <source>
        <dbReference type="Google" id="ProtNLM"/>
    </source>
</evidence>
<dbReference type="PANTHER" id="PTHR46388:SF2">
    <property type="entry name" value="NHL REPEAT-CONTAINING PROTEIN 2"/>
    <property type="match status" value="1"/>
</dbReference>
<dbReference type="eggNOG" id="KOG2177">
    <property type="taxonomic scope" value="Eukaryota"/>
</dbReference>
<dbReference type="KEGG" id="ehx:EMIHUDRAFT_44202"/>
<proteinExistence type="predicted"/>
<name>A0A0D3JWR6_EMIH1</name>
<evidence type="ECO:0000313" key="1">
    <source>
        <dbReference type="EnsemblProtists" id="EOD27951"/>
    </source>
</evidence>
<dbReference type="PANTHER" id="PTHR46388">
    <property type="entry name" value="NHL REPEAT-CONTAINING PROTEIN 2"/>
    <property type="match status" value="1"/>
</dbReference>